<accession>A0A6A6P9U5</accession>
<dbReference type="EC" id="1.14.12.17" evidence="2"/>
<protein>
    <recommendedName>
        <fullName evidence="2">nitric oxide dioxygenase</fullName>
        <ecNumber evidence="2">1.14.12.17</ecNumber>
    </recommendedName>
</protein>
<dbReference type="InterPro" id="IPR017938">
    <property type="entry name" value="Riboflavin_synthase-like_b-brl"/>
</dbReference>
<keyword evidence="13" id="KW-1185">Reference proteome</keyword>
<comment type="catalytic activity">
    <reaction evidence="9">
        <text>2 nitric oxide + NADPH + 2 O2 = 2 nitrate + NADP(+) + H(+)</text>
        <dbReference type="Rhea" id="RHEA:19465"/>
        <dbReference type="ChEBI" id="CHEBI:15378"/>
        <dbReference type="ChEBI" id="CHEBI:15379"/>
        <dbReference type="ChEBI" id="CHEBI:16480"/>
        <dbReference type="ChEBI" id="CHEBI:17632"/>
        <dbReference type="ChEBI" id="CHEBI:57783"/>
        <dbReference type="ChEBI" id="CHEBI:58349"/>
        <dbReference type="EC" id="1.14.12.17"/>
    </reaction>
</comment>
<dbReference type="InterPro" id="IPR012292">
    <property type="entry name" value="Globin/Proto"/>
</dbReference>
<dbReference type="SUPFAM" id="SSF63380">
    <property type="entry name" value="Riboflavin synthase domain-like"/>
    <property type="match status" value="1"/>
</dbReference>
<evidence type="ECO:0000256" key="6">
    <source>
        <dbReference type="ARBA" id="ARBA00023004"/>
    </source>
</evidence>
<evidence type="ECO:0000256" key="7">
    <source>
        <dbReference type="ARBA" id="ARBA00023027"/>
    </source>
</evidence>
<gene>
    <name evidence="12" type="ORF">BDY21DRAFT_280260</name>
</gene>
<evidence type="ECO:0000256" key="8">
    <source>
        <dbReference type="ARBA" id="ARBA00048649"/>
    </source>
</evidence>
<dbReference type="Proteomes" id="UP000799766">
    <property type="component" value="Unassembled WGS sequence"/>
</dbReference>
<dbReference type="GO" id="GO:0071500">
    <property type="term" value="P:cellular response to nitrosative stress"/>
    <property type="evidence" value="ECO:0007669"/>
    <property type="project" value="TreeGrafter"/>
</dbReference>
<dbReference type="PANTHER" id="PTHR43396:SF3">
    <property type="entry name" value="FLAVOHEMOPROTEIN"/>
    <property type="match status" value="1"/>
</dbReference>
<dbReference type="InterPro" id="IPR000971">
    <property type="entry name" value="Globin"/>
</dbReference>
<keyword evidence="5" id="KW-0479">Metal-binding</keyword>
<dbReference type="PROSITE" id="PS51384">
    <property type="entry name" value="FAD_FR"/>
    <property type="match status" value="1"/>
</dbReference>
<keyword evidence="6" id="KW-0408">Iron</keyword>
<dbReference type="GO" id="GO:0046872">
    <property type="term" value="F:metal ion binding"/>
    <property type="evidence" value="ECO:0007669"/>
    <property type="project" value="UniProtKB-KW"/>
</dbReference>
<dbReference type="Gene3D" id="2.40.30.10">
    <property type="entry name" value="Translation factors"/>
    <property type="match status" value="1"/>
</dbReference>
<reference evidence="12" key="1">
    <citation type="journal article" date="2020" name="Stud. Mycol.">
        <title>101 Dothideomycetes genomes: a test case for predicting lifestyles and emergence of pathogens.</title>
        <authorList>
            <person name="Haridas S."/>
            <person name="Albert R."/>
            <person name="Binder M."/>
            <person name="Bloem J."/>
            <person name="Labutti K."/>
            <person name="Salamov A."/>
            <person name="Andreopoulos B."/>
            <person name="Baker S."/>
            <person name="Barry K."/>
            <person name="Bills G."/>
            <person name="Bluhm B."/>
            <person name="Cannon C."/>
            <person name="Castanera R."/>
            <person name="Culley D."/>
            <person name="Daum C."/>
            <person name="Ezra D."/>
            <person name="Gonzalez J."/>
            <person name="Henrissat B."/>
            <person name="Kuo A."/>
            <person name="Liang C."/>
            <person name="Lipzen A."/>
            <person name="Lutzoni F."/>
            <person name="Magnuson J."/>
            <person name="Mondo S."/>
            <person name="Nolan M."/>
            <person name="Ohm R."/>
            <person name="Pangilinan J."/>
            <person name="Park H.-J."/>
            <person name="Ramirez L."/>
            <person name="Alfaro M."/>
            <person name="Sun H."/>
            <person name="Tritt A."/>
            <person name="Yoshinaga Y."/>
            <person name="Zwiers L.-H."/>
            <person name="Turgeon B."/>
            <person name="Goodwin S."/>
            <person name="Spatafora J."/>
            <person name="Crous P."/>
            <person name="Grigoriev I."/>
        </authorList>
    </citation>
    <scope>NUCLEOTIDE SEQUENCE</scope>
    <source>
        <strain evidence="12">ATCC 16933</strain>
    </source>
</reference>
<dbReference type="SUPFAM" id="SSF52343">
    <property type="entry name" value="Ferredoxin reductase-like, C-terminal NADP-linked domain"/>
    <property type="match status" value="1"/>
</dbReference>
<keyword evidence="7" id="KW-0520">NAD</keyword>
<dbReference type="AlphaFoldDB" id="A0A6A6P9U5"/>
<evidence type="ECO:0000256" key="2">
    <source>
        <dbReference type="ARBA" id="ARBA00012229"/>
    </source>
</evidence>
<organism evidence="12 13">
    <name type="scientific">Lineolata rhizophorae</name>
    <dbReference type="NCBI Taxonomy" id="578093"/>
    <lineage>
        <taxon>Eukaryota</taxon>
        <taxon>Fungi</taxon>
        <taxon>Dikarya</taxon>
        <taxon>Ascomycota</taxon>
        <taxon>Pezizomycotina</taxon>
        <taxon>Dothideomycetes</taxon>
        <taxon>Dothideomycetes incertae sedis</taxon>
        <taxon>Lineolatales</taxon>
        <taxon>Lineolataceae</taxon>
        <taxon>Lineolata</taxon>
    </lineage>
</organism>
<dbReference type="SUPFAM" id="SSF46458">
    <property type="entry name" value="Globin-like"/>
    <property type="match status" value="1"/>
</dbReference>
<dbReference type="GO" id="GO:0019825">
    <property type="term" value="F:oxygen binding"/>
    <property type="evidence" value="ECO:0007669"/>
    <property type="project" value="InterPro"/>
</dbReference>
<evidence type="ECO:0000259" key="11">
    <source>
        <dbReference type="PROSITE" id="PS51384"/>
    </source>
</evidence>
<dbReference type="PANTHER" id="PTHR43396">
    <property type="entry name" value="FLAVOHEMOPROTEIN"/>
    <property type="match status" value="1"/>
</dbReference>
<dbReference type="GO" id="GO:0008941">
    <property type="term" value="F:nitric oxide dioxygenase NAD(P)H activity"/>
    <property type="evidence" value="ECO:0007669"/>
    <property type="project" value="UniProtKB-EC"/>
</dbReference>
<evidence type="ECO:0000259" key="10">
    <source>
        <dbReference type="PROSITE" id="PS01033"/>
    </source>
</evidence>
<dbReference type="InterPro" id="IPR017927">
    <property type="entry name" value="FAD-bd_FR_type"/>
</dbReference>
<dbReference type="GO" id="GO:0020037">
    <property type="term" value="F:heme binding"/>
    <property type="evidence" value="ECO:0007669"/>
    <property type="project" value="InterPro"/>
</dbReference>
<evidence type="ECO:0000256" key="3">
    <source>
        <dbReference type="ARBA" id="ARBA00022575"/>
    </source>
</evidence>
<name>A0A6A6P9U5_9PEZI</name>
<dbReference type="InterPro" id="IPR009050">
    <property type="entry name" value="Globin-like_sf"/>
</dbReference>
<proteinExistence type="inferred from homology"/>
<evidence type="ECO:0000313" key="13">
    <source>
        <dbReference type="Proteomes" id="UP000799766"/>
    </source>
</evidence>
<dbReference type="GO" id="GO:0046210">
    <property type="term" value="P:nitric oxide catabolic process"/>
    <property type="evidence" value="ECO:0007669"/>
    <property type="project" value="TreeGrafter"/>
</dbReference>
<evidence type="ECO:0000256" key="1">
    <source>
        <dbReference type="ARBA" id="ARBA00006401"/>
    </source>
</evidence>
<evidence type="ECO:0000313" key="12">
    <source>
        <dbReference type="EMBL" id="KAF2460649.1"/>
    </source>
</evidence>
<dbReference type="Gene3D" id="1.10.490.10">
    <property type="entry name" value="Globins"/>
    <property type="match status" value="1"/>
</dbReference>
<comment type="catalytic activity">
    <reaction evidence="8">
        <text>2 nitric oxide + NADH + 2 O2 = 2 nitrate + NAD(+) + H(+)</text>
        <dbReference type="Rhea" id="RHEA:19469"/>
        <dbReference type="ChEBI" id="CHEBI:15378"/>
        <dbReference type="ChEBI" id="CHEBI:15379"/>
        <dbReference type="ChEBI" id="CHEBI:16480"/>
        <dbReference type="ChEBI" id="CHEBI:17632"/>
        <dbReference type="ChEBI" id="CHEBI:57540"/>
        <dbReference type="ChEBI" id="CHEBI:57945"/>
        <dbReference type="EC" id="1.14.12.17"/>
    </reaction>
</comment>
<dbReference type="PROSITE" id="PS01033">
    <property type="entry name" value="GLOBIN"/>
    <property type="match status" value="1"/>
</dbReference>
<dbReference type="Gene3D" id="3.40.50.80">
    <property type="entry name" value="Nucleotide-binding domain of ferredoxin-NADP reductase (FNR) module"/>
    <property type="match status" value="1"/>
</dbReference>
<comment type="similarity">
    <text evidence="1">In the C-terminal section; belongs to the flavoprotein pyridine nucleotide cytochrome reductase family.</text>
</comment>
<dbReference type="InterPro" id="IPR039261">
    <property type="entry name" value="FNR_nucleotide-bd"/>
</dbReference>
<dbReference type="OrthoDB" id="436496at2759"/>
<feature type="domain" description="FAD-binding FR-type" evidence="11">
    <location>
        <begin position="154"/>
        <end position="285"/>
    </location>
</feature>
<feature type="domain" description="Globin" evidence="10">
    <location>
        <begin position="2"/>
        <end position="140"/>
    </location>
</feature>
<dbReference type="CDD" id="cd06184">
    <property type="entry name" value="flavohem_like_fad_nad_binding"/>
    <property type="match status" value="1"/>
</dbReference>
<evidence type="ECO:0000256" key="4">
    <source>
        <dbReference type="ARBA" id="ARBA00022617"/>
    </source>
</evidence>
<dbReference type="FunFam" id="1.10.490.10:FF:000003">
    <property type="entry name" value="Flavohemoprotein"/>
    <property type="match status" value="1"/>
</dbReference>
<dbReference type="GO" id="GO:0071949">
    <property type="term" value="F:FAD binding"/>
    <property type="evidence" value="ECO:0007669"/>
    <property type="project" value="TreeGrafter"/>
</dbReference>
<keyword evidence="3" id="KW-0216">Detoxification</keyword>
<keyword evidence="4" id="KW-0349">Heme</keyword>
<evidence type="ECO:0000256" key="5">
    <source>
        <dbReference type="ARBA" id="ARBA00022723"/>
    </source>
</evidence>
<dbReference type="EMBL" id="MU001673">
    <property type="protein sequence ID" value="KAF2460649.1"/>
    <property type="molecule type" value="Genomic_DNA"/>
</dbReference>
<evidence type="ECO:0000256" key="9">
    <source>
        <dbReference type="ARBA" id="ARBA00049433"/>
    </source>
</evidence>
<dbReference type="GO" id="GO:0009636">
    <property type="term" value="P:response to toxic substance"/>
    <property type="evidence" value="ECO:0007669"/>
    <property type="project" value="UniProtKB-KW"/>
</dbReference>
<dbReference type="Pfam" id="PF00042">
    <property type="entry name" value="Globin"/>
    <property type="match status" value="1"/>
</dbReference>
<sequence>MALTPSQQATVKATAPAVEQHGEAITRLMYTTMLATNPSLNSIFNRTHQATGHQARALAAALHAYALHIDDLAALAPAVDLMVAKHASLGVTADMYDIVATHLLAAMKSVLGPDAMTDDVTAAWAAAYWQLAGLLVAREKEAAALAASHGWAAGAWRPFRVARKAKEARALASLYLEPADGKPLPAFLPGQFVSVRLFVPALGHEQPRQYSLSDAPRPDYFRITVKREEGLAAAAAAPPTSNGDAAPSAAAHREASALVSNLLHDELKAGDELLVSHPFGDFFLGAGAPAGAPGAEREEGPVVLLAAGVGLTCLMAMLNYETARRSPRPLAFVHVARGAAERGFAQHVRDLARARENVRHVFFATRPAEGEVKGRDYHFRGRLDLGVLGEDVLFTEDPRTLYFVCGPVGFMADLKRGLVGKGVAEDRIRMEAYSTGGV</sequence>